<dbReference type="AlphaFoldDB" id="A0A172YFG0"/>
<dbReference type="InterPro" id="IPR014756">
    <property type="entry name" value="Ig_E-set"/>
</dbReference>
<dbReference type="KEGG" id="haa:A5892_09700"/>
<feature type="signal peptide" evidence="6">
    <location>
        <begin position="1"/>
        <end position="20"/>
    </location>
</feature>
<dbReference type="EMBL" id="CP015243">
    <property type="protein sequence ID" value="ANF57705.1"/>
    <property type="molecule type" value="Genomic_DNA"/>
</dbReference>
<keyword evidence="2 5" id="KW-0479">Metal-binding</keyword>
<keyword evidence="9" id="KW-1185">Reference proteome</keyword>
<dbReference type="SUPFAM" id="SSF81296">
    <property type="entry name" value="E set domains"/>
    <property type="match status" value="1"/>
</dbReference>
<sequence>MLRKSFTALALTLVAPLAFAHASLTSSQPADGAELATAPTELVFDFSEGVETSLSQVTLEDEAGQAIEIGALTADASGTHRYRVELPELAPGQYSVEVKVTSVDTHRIEDSLEFTVQPD</sequence>
<comment type="subcellular location">
    <subcellularLocation>
        <location evidence="1">Cell envelope</location>
    </subcellularLocation>
    <subcellularLocation>
        <location evidence="5">Periplasm</location>
    </subcellularLocation>
</comment>
<dbReference type="GO" id="GO:0030313">
    <property type="term" value="C:cell envelope"/>
    <property type="evidence" value="ECO:0007669"/>
    <property type="project" value="UniProtKB-SubCell"/>
</dbReference>
<evidence type="ECO:0000256" key="4">
    <source>
        <dbReference type="ARBA" id="ARBA00023008"/>
    </source>
</evidence>
<evidence type="ECO:0000313" key="9">
    <source>
        <dbReference type="Proteomes" id="UP000077875"/>
    </source>
</evidence>
<dbReference type="STRING" id="376489.A5892_09700"/>
<proteinExistence type="inferred from homology"/>
<evidence type="ECO:0000313" key="8">
    <source>
        <dbReference type="EMBL" id="ANF57705.1"/>
    </source>
</evidence>
<keyword evidence="4 5" id="KW-0186">Copper</keyword>
<keyword evidence="5" id="KW-0574">Periplasm</keyword>
<gene>
    <name evidence="8" type="ORF">A5892_09700</name>
</gene>
<dbReference type="PANTHER" id="PTHR34820:SF4">
    <property type="entry name" value="INNER MEMBRANE PROTEIN YEBZ"/>
    <property type="match status" value="1"/>
</dbReference>
<feature type="domain" description="CopC" evidence="7">
    <location>
        <begin position="21"/>
        <end position="116"/>
    </location>
</feature>
<protein>
    <recommendedName>
        <fullName evidence="5">Copper resistance protein C</fullName>
    </recommendedName>
</protein>
<dbReference type="InterPro" id="IPR014755">
    <property type="entry name" value="Cu-Rt/internalin_Ig-like"/>
</dbReference>
<dbReference type="InterPro" id="IPR032694">
    <property type="entry name" value="CopC/D"/>
</dbReference>
<dbReference type="GO" id="GO:0006825">
    <property type="term" value="P:copper ion transport"/>
    <property type="evidence" value="ECO:0007669"/>
    <property type="project" value="InterPro"/>
</dbReference>
<feature type="chain" id="PRO_5008004675" description="Copper resistance protein C" evidence="6">
    <location>
        <begin position="21"/>
        <end position="119"/>
    </location>
</feature>
<comment type="function">
    <text evidence="5">Involved in copper resistance.</text>
</comment>
<keyword evidence="3 5" id="KW-0732">Signal</keyword>
<dbReference type="GO" id="GO:0005886">
    <property type="term" value="C:plasma membrane"/>
    <property type="evidence" value="ECO:0007669"/>
    <property type="project" value="TreeGrafter"/>
</dbReference>
<evidence type="ECO:0000256" key="2">
    <source>
        <dbReference type="ARBA" id="ARBA00022723"/>
    </source>
</evidence>
<evidence type="ECO:0000256" key="1">
    <source>
        <dbReference type="ARBA" id="ARBA00004196"/>
    </source>
</evidence>
<dbReference type="GO" id="GO:0046688">
    <property type="term" value="P:response to copper ion"/>
    <property type="evidence" value="ECO:0007669"/>
    <property type="project" value="UniProtKB-UniRule"/>
</dbReference>
<evidence type="ECO:0000256" key="5">
    <source>
        <dbReference type="RuleBase" id="RU369037"/>
    </source>
</evidence>
<dbReference type="PANTHER" id="PTHR34820">
    <property type="entry name" value="INNER MEMBRANE PROTEIN YEBZ"/>
    <property type="match status" value="1"/>
</dbReference>
<dbReference type="GO" id="GO:0005507">
    <property type="term" value="F:copper ion binding"/>
    <property type="evidence" value="ECO:0007669"/>
    <property type="project" value="UniProtKB-UniRule"/>
</dbReference>
<dbReference type="RefSeq" id="WP_190295675.1">
    <property type="nucleotide sequence ID" value="NZ_CP015243.1"/>
</dbReference>
<evidence type="ECO:0000256" key="6">
    <source>
        <dbReference type="SAM" id="SignalP"/>
    </source>
</evidence>
<evidence type="ECO:0000259" key="7">
    <source>
        <dbReference type="Pfam" id="PF04234"/>
    </source>
</evidence>
<organism evidence="8 9">
    <name type="scientific">Halotalea alkalilenta</name>
    <dbReference type="NCBI Taxonomy" id="376489"/>
    <lineage>
        <taxon>Bacteria</taxon>
        <taxon>Pseudomonadati</taxon>
        <taxon>Pseudomonadota</taxon>
        <taxon>Gammaproteobacteria</taxon>
        <taxon>Oceanospirillales</taxon>
        <taxon>Halomonadaceae</taxon>
        <taxon>Halotalea</taxon>
    </lineage>
</organism>
<name>A0A172YFG0_9GAMM</name>
<dbReference type="GO" id="GO:0042597">
    <property type="term" value="C:periplasmic space"/>
    <property type="evidence" value="ECO:0007669"/>
    <property type="project" value="UniProtKB-SubCell"/>
</dbReference>
<dbReference type="Pfam" id="PF04234">
    <property type="entry name" value="CopC"/>
    <property type="match status" value="1"/>
</dbReference>
<accession>A0A172YFG0</accession>
<dbReference type="Gene3D" id="2.60.40.1220">
    <property type="match status" value="1"/>
</dbReference>
<comment type="similarity">
    <text evidence="5">Belongs to the CopC family.</text>
</comment>
<evidence type="ECO:0000256" key="3">
    <source>
        <dbReference type="ARBA" id="ARBA00022729"/>
    </source>
</evidence>
<dbReference type="InterPro" id="IPR007348">
    <property type="entry name" value="CopC_dom"/>
</dbReference>
<dbReference type="Proteomes" id="UP000077875">
    <property type="component" value="Chromosome"/>
</dbReference>
<reference evidence="8 9" key="1">
    <citation type="submission" date="2016-04" db="EMBL/GenBank/DDBJ databases">
        <title>Complete Genome Sequence of Halotalea alkalilenta IHB B 13600.</title>
        <authorList>
            <person name="Swarnkar M.K."/>
            <person name="Sharma A."/>
            <person name="Kaushal K."/>
            <person name="Soni R."/>
            <person name="Rana S."/>
            <person name="Singh A.K."/>
            <person name="Gulati A."/>
        </authorList>
    </citation>
    <scope>NUCLEOTIDE SEQUENCE [LARGE SCALE GENOMIC DNA]</scope>
    <source>
        <strain evidence="8 9">IHB B 13600</strain>
    </source>
</reference>